<dbReference type="PROSITE" id="PS50297">
    <property type="entry name" value="ANK_REP_REGION"/>
    <property type="match status" value="5"/>
</dbReference>
<keyword evidence="1" id="KW-0677">Repeat</keyword>
<dbReference type="EMBL" id="BPPX01000053">
    <property type="protein sequence ID" value="GJC90402.1"/>
    <property type="molecule type" value="Genomic_DNA"/>
</dbReference>
<feature type="compositionally biased region" description="Basic and acidic residues" evidence="4">
    <location>
        <begin position="15"/>
        <end position="25"/>
    </location>
</feature>
<protein>
    <submittedName>
        <fullName evidence="5">Kinase D-interacting substrate</fullName>
    </submittedName>
</protein>
<name>A0AA37LZC2_9PEZI</name>
<feature type="repeat" description="ANK" evidence="3">
    <location>
        <begin position="67"/>
        <end position="99"/>
    </location>
</feature>
<dbReference type="PANTHER" id="PTHR24161">
    <property type="entry name" value="ANK_REP_REGION DOMAIN-CONTAINING PROTEIN-RELATED"/>
    <property type="match status" value="1"/>
</dbReference>
<feature type="repeat" description="ANK" evidence="3">
    <location>
        <begin position="205"/>
        <end position="237"/>
    </location>
</feature>
<feature type="repeat" description="ANK" evidence="3">
    <location>
        <begin position="403"/>
        <end position="435"/>
    </location>
</feature>
<dbReference type="PANTHER" id="PTHR24161:SF121">
    <property type="entry name" value="M-PHASE PHOSPHOPROTEIN 8"/>
    <property type="match status" value="1"/>
</dbReference>
<dbReference type="SMART" id="SM00248">
    <property type="entry name" value="ANK"/>
    <property type="match status" value="11"/>
</dbReference>
<feature type="repeat" description="ANK" evidence="3">
    <location>
        <begin position="135"/>
        <end position="167"/>
    </location>
</feature>
<dbReference type="PRINTS" id="PR01415">
    <property type="entry name" value="ANKYRIN"/>
</dbReference>
<accession>A0AA37LZC2</accession>
<evidence type="ECO:0000256" key="2">
    <source>
        <dbReference type="ARBA" id="ARBA00023043"/>
    </source>
</evidence>
<evidence type="ECO:0000313" key="6">
    <source>
        <dbReference type="Proteomes" id="UP001055172"/>
    </source>
</evidence>
<keyword evidence="2 3" id="KW-0040">ANK repeat</keyword>
<organism evidence="5 6">
    <name type="scientific">Colletotrichum liriopes</name>
    <dbReference type="NCBI Taxonomy" id="708192"/>
    <lineage>
        <taxon>Eukaryota</taxon>
        <taxon>Fungi</taxon>
        <taxon>Dikarya</taxon>
        <taxon>Ascomycota</taxon>
        <taxon>Pezizomycotina</taxon>
        <taxon>Sordariomycetes</taxon>
        <taxon>Hypocreomycetidae</taxon>
        <taxon>Glomerellales</taxon>
        <taxon>Glomerellaceae</taxon>
        <taxon>Colletotrichum</taxon>
        <taxon>Colletotrichum spaethianum species complex</taxon>
    </lineage>
</organism>
<dbReference type="InterPro" id="IPR002110">
    <property type="entry name" value="Ankyrin_rpt"/>
</dbReference>
<feature type="compositionally biased region" description="Acidic residues" evidence="4">
    <location>
        <begin position="50"/>
        <end position="64"/>
    </location>
</feature>
<dbReference type="PROSITE" id="PS50088">
    <property type="entry name" value="ANK_REPEAT"/>
    <property type="match status" value="6"/>
</dbReference>
<dbReference type="Pfam" id="PF13637">
    <property type="entry name" value="Ank_4"/>
    <property type="match status" value="1"/>
</dbReference>
<dbReference type="Pfam" id="PF12796">
    <property type="entry name" value="Ank_2"/>
    <property type="match status" value="4"/>
</dbReference>
<feature type="region of interest" description="Disordered" evidence="4">
    <location>
        <begin position="343"/>
        <end position="380"/>
    </location>
</feature>
<keyword evidence="5" id="KW-0418">Kinase</keyword>
<feature type="region of interest" description="Disordered" evidence="4">
    <location>
        <begin position="469"/>
        <end position="516"/>
    </location>
</feature>
<dbReference type="InterPro" id="IPR036770">
    <property type="entry name" value="Ankyrin_rpt-contain_sf"/>
</dbReference>
<proteinExistence type="predicted"/>
<reference evidence="5 6" key="1">
    <citation type="submission" date="2021-07" db="EMBL/GenBank/DDBJ databases">
        <title>Genome data of Colletotrichum spaethianum.</title>
        <authorList>
            <person name="Utami Y.D."/>
            <person name="Hiruma K."/>
        </authorList>
    </citation>
    <scope>NUCLEOTIDE SEQUENCE [LARGE SCALE GENOMIC DNA]</scope>
    <source>
        <strain evidence="5 6">MAFF 242679</strain>
    </source>
</reference>
<sequence>MDSKPNLDAMMMPDIKSDAETRDEAVYQTDASTADESDSESLLSRGSQVADDDSSESEESDDGACSDGQSPLHEACKKGDINALKSLLANDSNTQATDNKDRSPLYLASRYGHEEIVRCLLVENSSNIDDVEETVGWTALHAAIYYGHAAVVSVLLDEGAAVGKTGKDGWTPLMTATIQQHSEILKTLLDRKYDGIQLETPDEKFGRTPLLWASIHGFLDGVNLLIAAGANVNATSRRSGSTPLMAASTWRYGQIVQALIAAEAKVDALSLDHSTALHSASKENNVKIVQLILQESVLSVNEVDEDGQTPLHFASKQGNEQVVRLLLNKGSHVDEADNDGKTALHLASGAGDDDRSQQDPDDVGPDDLTPKERDNPQFQSGRHLAVIKLLLEKDANPRTRTKKGETVLHLAAAPGDPERLQVLLERMKSEDLSAQDTDGETALCTAFKGKMREPLELVKEFIKRQKQSSISAGQKVQDISKPDTSTPSRQVKTKSEEKGRDKNKTSHEEQRTEVKEKDPIGLQLIDLETIKDILEDPPFAQMHKDRKGYKLPRPKEGLEDVLQTFGATIVRFYKGMDESGTVRRGRPVQEVIYDAGPTKIMKMAVDNLERIISTDSELPGHTVNLKSEPRFTWVHLPSTNDLLTRIMKDKRYKAPQYHEVRSFFRDSWTEVPDSKSPLRSMRPGAVVKEKEKAADQSFVNTIETPEGPDHVAASATYMPYVFFSTLCPDGTPPWLDEKQKRYKKVEDDYGILLDRYEGSVIHGSPTLDEWYYHFETGSIGDRNRRNRNQVVTRFLKGDKSSPMLRVNQLWIWTIDEVTIG</sequence>
<feature type="compositionally biased region" description="Basic and acidic residues" evidence="4">
    <location>
        <begin position="493"/>
        <end position="516"/>
    </location>
</feature>
<comment type="caution">
    <text evidence="5">The sequence shown here is derived from an EMBL/GenBank/DDBJ whole genome shotgun (WGS) entry which is preliminary data.</text>
</comment>
<feature type="region of interest" description="Disordered" evidence="4">
    <location>
        <begin position="1"/>
        <end position="72"/>
    </location>
</feature>
<gene>
    <name evidence="5" type="ORF">ColLi_13240</name>
</gene>
<feature type="repeat" description="ANK" evidence="3">
    <location>
        <begin position="100"/>
        <end position="133"/>
    </location>
</feature>
<keyword evidence="5" id="KW-0808">Transferase</keyword>
<keyword evidence="6" id="KW-1185">Reference proteome</keyword>
<dbReference type="SUPFAM" id="SSF48403">
    <property type="entry name" value="Ankyrin repeat"/>
    <property type="match status" value="2"/>
</dbReference>
<dbReference type="Proteomes" id="UP001055172">
    <property type="component" value="Unassembled WGS sequence"/>
</dbReference>
<feature type="repeat" description="ANK" evidence="3">
    <location>
        <begin position="306"/>
        <end position="338"/>
    </location>
</feature>
<evidence type="ECO:0000256" key="4">
    <source>
        <dbReference type="SAM" id="MobiDB-lite"/>
    </source>
</evidence>
<dbReference type="GO" id="GO:0016301">
    <property type="term" value="F:kinase activity"/>
    <property type="evidence" value="ECO:0007669"/>
    <property type="project" value="UniProtKB-KW"/>
</dbReference>
<evidence type="ECO:0000256" key="1">
    <source>
        <dbReference type="ARBA" id="ARBA00022737"/>
    </source>
</evidence>
<dbReference type="AlphaFoldDB" id="A0AA37LZC2"/>
<dbReference type="Gene3D" id="1.25.40.20">
    <property type="entry name" value="Ankyrin repeat-containing domain"/>
    <property type="match status" value="4"/>
</dbReference>
<evidence type="ECO:0000256" key="3">
    <source>
        <dbReference type="PROSITE-ProRule" id="PRU00023"/>
    </source>
</evidence>
<evidence type="ECO:0000313" key="5">
    <source>
        <dbReference type="EMBL" id="GJC90402.1"/>
    </source>
</evidence>